<gene>
    <name evidence="3" type="ORF">IAA84_12460</name>
</gene>
<reference evidence="3" key="2">
    <citation type="journal article" date="2021" name="PeerJ">
        <title>Extensive microbial diversity within the chicken gut microbiome revealed by metagenomics and culture.</title>
        <authorList>
            <person name="Gilroy R."/>
            <person name="Ravi A."/>
            <person name="Getino M."/>
            <person name="Pursley I."/>
            <person name="Horton D.L."/>
            <person name="Alikhan N.F."/>
            <person name="Baker D."/>
            <person name="Gharbi K."/>
            <person name="Hall N."/>
            <person name="Watson M."/>
            <person name="Adriaenssens E.M."/>
            <person name="Foster-Nyarko E."/>
            <person name="Jarju S."/>
            <person name="Secka A."/>
            <person name="Antonio M."/>
            <person name="Oren A."/>
            <person name="Chaudhuri R.R."/>
            <person name="La Ragione R."/>
            <person name="Hildebrand F."/>
            <person name="Pallen M.J."/>
        </authorList>
    </citation>
    <scope>NUCLEOTIDE SEQUENCE</scope>
    <source>
        <strain evidence="3">13766</strain>
    </source>
</reference>
<dbReference type="AlphaFoldDB" id="A0A9D1G2G2"/>
<dbReference type="Pfam" id="PF17389">
    <property type="entry name" value="Bac_rhamnosid6H"/>
    <property type="match status" value="1"/>
</dbReference>
<evidence type="ECO:0000259" key="2">
    <source>
        <dbReference type="Pfam" id="PF17389"/>
    </source>
</evidence>
<dbReference type="SUPFAM" id="SSF48208">
    <property type="entry name" value="Six-hairpin glycosidases"/>
    <property type="match status" value="1"/>
</dbReference>
<evidence type="ECO:0000313" key="4">
    <source>
        <dbReference type="Proteomes" id="UP000824140"/>
    </source>
</evidence>
<dbReference type="Gene3D" id="2.60.120.260">
    <property type="entry name" value="Galactose-binding domain-like"/>
    <property type="match status" value="2"/>
</dbReference>
<feature type="domain" description="Alpha-L-rhamnosidase concanavalin-like" evidence="1">
    <location>
        <begin position="248"/>
        <end position="324"/>
    </location>
</feature>
<dbReference type="GO" id="GO:0005975">
    <property type="term" value="P:carbohydrate metabolic process"/>
    <property type="evidence" value="ECO:0007669"/>
    <property type="project" value="InterPro"/>
</dbReference>
<proteinExistence type="predicted"/>
<dbReference type="InterPro" id="IPR008928">
    <property type="entry name" value="6-hairpin_glycosidase_sf"/>
</dbReference>
<name>A0A9D1G2G2_9FIRM</name>
<organism evidence="3 4">
    <name type="scientific">Candidatus Alectryocaccomicrobium excrementavium</name>
    <dbReference type="NCBI Taxonomy" id="2840668"/>
    <lineage>
        <taxon>Bacteria</taxon>
        <taxon>Bacillati</taxon>
        <taxon>Bacillota</taxon>
        <taxon>Clostridia</taxon>
        <taxon>Candidatus Alectryocaccomicrobium</taxon>
    </lineage>
</organism>
<dbReference type="Gene3D" id="2.60.420.10">
    <property type="entry name" value="Maltose phosphorylase, domain 3"/>
    <property type="match status" value="1"/>
</dbReference>
<dbReference type="PANTHER" id="PTHR34987:SF2">
    <property type="entry name" value="B, PUTATIVE (AFU_ORTHOLOGUE AFUA_7G05040)-RELATED"/>
    <property type="match status" value="1"/>
</dbReference>
<reference evidence="3" key="1">
    <citation type="submission" date="2020-10" db="EMBL/GenBank/DDBJ databases">
        <authorList>
            <person name="Gilroy R."/>
        </authorList>
    </citation>
    <scope>NUCLEOTIDE SEQUENCE</scope>
    <source>
        <strain evidence="3">13766</strain>
    </source>
</reference>
<dbReference type="InterPro" id="IPR008979">
    <property type="entry name" value="Galactose-bd-like_sf"/>
</dbReference>
<dbReference type="Proteomes" id="UP000824140">
    <property type="component" value="Unassembled WGS sequence"/>
</dbReference>
<dbReference type="Pfam" id="PF05592">
    <property type="entry name" value="Bac_rhamnosid"/>
    <property type="match status" value="1"/>
</dbReference>
<dbReference type="EMBL" id="DVJN01000237">
    <property type="protein sequence ID" value="HIS93819.1"/>
    <property type="molecule type" value="Genomic_DNA"/>
</dbReference>
<dbReference type="InterPro" id="IPR035396">
    <property type="entry name" value="Bac_rhamnosid6H"/>
</dbReference>
<dbReference type="Gene3D" id="1.50.10.10">
    <property type="match status" value="1"/>
</dbReference>
<protein>
    <recommendedName>
        <fullName evidence="5">Alpha-L-rhamnosidase</fullName>
    </recommendedName>
</protein>
<dbReference type="InterPro" id="IPR008902">
    <property type="entry name" value="Rhamnosid_concanavalin"/>
</dbReference>
<feature type="domain" description="Alpha-L-rhamnosidase six-hairpin glycosidase" evidence="2">
    <location>
        <begin position="347"/>
        <end position="686"/>
    </location>
</feature>
<dbReference type="InterPro" id="IPR012341">
    <property type="entry name" value="6hp_glycosidase-like_sf"/>
</dbReference>
<evidence type="ECO:0008006" key="5">
    <source>
        <dbReference type="Google" id="ProtNLM"/>
    </source>
</evidence>
<evidence type="ECO:0000259" key="1">
    <source>
        <dbReference type="Pfam" id="PF05592"/>
    </source>
</evidence>
<sequence length="729" mass="82160">MVFQNAEWIWTEGAPTVNQYALFRTDFRASGQKPAMLRISADARYAVWLNGAFLEAGQYADYPGQKIYDEIALNDLRPGVNRLEIGVYSPVTDSLVYAFGAQALIFEVLEDGVCLAASGEHTLAAAMPGYTSGPVDLITSQMGYTFEYDARFDAEAIPFAPAKSFSYTRAFAPNPISRVHTGGRCKGTIVSQGIFHWPQRSETLGQRMQYAAMAFRENRDMTGLNEQPAFPLEGGVAYSASEGDGAYVLIDLGRETVGYLDLEIDLPEAAEVLIGWGEHTDDLRLRTYVGKRNFAARFYGKAGQQRFVHRFRRMGLRYVQLFVAARAFRLLYAGVLPADYPLKNALSFHVQDALHERIAETCAATLRHCMHDHYEDCPWREQALYAMDSRNQMLCGYYAFGEYDMPRASLKLLSQSLRADGMLELCAPARIPITIPSFSAMYLVELQEYVLFSGDLDFGRELLPCARAIADAFCAHIDGSGLISAYRDKKYWNFYEWQPYLEGYATHERDTEALRYDAPLNCFVILALDRLASLMEDLGEGKEGSVYRERANALRKAVNERFWVEESGLYRSFANSQGTWHEAELTQALAVYCGACPQHRLDRVLSRLTDESLVPVTLAYSIFQFEALLQRPEKWSHWVFARVARDWGHMLQHGATTFWETLKGAWDFDRAGSLCHGWSAIPLYLYFAYALGLKPLAPGFARYAIERVDSGLGDIAGEIVLRDGKRLSL</sequence>
<dbReference type="PANTHER" id="PTHR34987">
    <property type="entry name" value="C, PUTATIVE (AFU_ORTHOLOGUE AFUA_3G02880)-RELATED"/>
    <property type="match status" value="1"/>
</dbReference>
<evidence type="ECO:0000313" key="3">
    <source>
        <dbReference type="EMBL" id="HIS93819.1"/>
    </source>
</evidence>
<dbReference type="SUPFAM" id="SSF49785">
    <property type="entry name" value="Galactose-binding domain-like"/>
    <property type="match status" value="1"/>
</dbReference>
<comment type="caution">
    <text evidence="3">The sequence shown here is derived from an EMBL/GenBank/DDBJ whole genome shotgun (WGS) entry which is preliminary data.</text>
</comment>
<accession>A0A9D1G2G2</accession>